<proteinExistence type="predicted"/>
<name>A0A1J1I1S7_9DIPT</name>
<dbReference type="EMBL" id="CVRI01000038">
    <property type="protein sequence ID" value="CRK94295.1"/>
    <property type="molecule type" value="Genomic_DNA"/>
</dbReference>
<dbReference type="AlphaFoldDB" id="A0A1J1I1S7"/>
<evidence type="ECO:0000313" key="3">
    <source>
        <dbReference type="Proteomes" id="UP000183832"/>
    </source>
</evidence>
<dbReference type="Proteomes" id="UP000183832">
    <property type="component" value="Unassembled WGS sequence"/>
</dbReference>
<accession>A0A1J1I1S7</accession>
<organism evidence="2 3">
    <name type="scientific">Clunio marinus</name>
    <dbReference type="NCBI Taxonomy" id="568069"/>
    <lineage>
        <taxon>Eukaryota</taxon>
        <taxon>Metazoa</taxon>
        <taxon>Ecdysozoa</taxon>
        <taxon>Arthropoda</taxon>
        <taxon>Hexapoda</taxon>
        <taxon>Insecta</taxon>
        <taxon>Pterygota</taxon>
        <taxon>Neoptera</taxon>
        <taxon>Endopterygota</taxon>
        <taxon>Diptera</taxon>
        <taxon>Nematocera</taxon>
        <taxon>Chironomoidea</taxon>
        <taxon>Chironomidae</taxon>
        <taxon>Clunio</taxon>
    </lineage>
</organism>
<keyword evidence="3" id="KW-1185">Reference proteome</keyword>
<sequence length="67" mass="7174">MSGEKKLDLISPNGLVGRADGPDDGEDVISTAETFPICSCFCWDQLVDENAFDNPQQSGKPQSGDKV</sequence>
<reference evidence="2 3" key="1">
    <citation type="submission" date="2015-04" db="EMBL/GenBank/DDBJ databases">
        <authorList>
            <person name="Syromyatnikov M.Y."/>
            <person name="Popov V.N."/>
        </authorList>
    </citation>
    <scope>NUCLEOTIDE SEQUENCE [LARGE SCALE GENOMIC DNA]</scope>
</reference>
<evidence type="ECO:0000313" key="2">
    <source>
        <dbReference type="EMBL" id="CRK94295.1"/>
    </source>
</evidence>
<protein>
    <submittedName>
        <fullName evidence="2">CLUMA_CG007810, isoform A</fullName>
    </submittedName>
</protein>
<evidence type="ECO:0000256" key="1">
    <source>
        <dbReference type="SAM" id="MobiDB-lite"/>
    </source>
</evidence>
<gene>
    <name evidence="2" type="ORF">CLUMA_CG007810</name>
</gene>
<feature type="region of interest" description="Disordered" evidence="1">
    <location>
        <begin position="1"/>
        <end position="28"/>
    </location>
</feature>